<evidence type="ECO:0000256" key="3">
    <source>
        <dbReference type="ARBA" id="ARBA00023125"/>
    </source>
</evidence>
<dbReference type="EMBL" id="UIGB01000001">
    <property type="protein sequence ID" value="SUU85953.1"/>
    <property type="molecule type" value="Genomic_DNA"/>
</dbReference>
<dbReference type="SMART" id="SM00345">
    <property type="entry name" value="HTH_GNTR"/>
    <property type="match status" value="1"/>
</dbReference>
<keyword evidence="3" id="KW-0238">DNA-binding</keyword>
<dbReference type="InterPro" id="IPR000524">
    <property type="entry name" value="Tscrpt_reg_HTH_GntR"/>
</dbReference>
<keyword evidence="1" id="KW-0678">Repressor</keyword>
<dbReference type="PROSITE" id="PS50949">
    <property type="entry name" value="HTH_GNTR"/>
    <property type="match status" value="1"/>
</dbReference>
<dbReference type="RefSeq" id="WP_244597912.1">
    <property type="nucleotide sequence ID" value="NZ_UFSI01000001.1"/>
</dbReference>
<dbReference type="InterPro" id="IPR036388">
    <property type="entry name" value="WH-like_DNA-bd_sf"/>
</dbReference>
<dbReference type="PRINTS" id="PR00035">
    <property type="entry name" value="HTHGNTR"/>
</dbReference>
<dbReference type="Pfam" id="PF00392">
    <property type="entry name" value="GntR"/>
    <property type="match status" value="1"/>
</dbReference>
<dbReference type="Proteomes" id="UP000254343">
    <property type="component" value="Unassembled WGS sequence"/>
</dbReference>
<dbReference type="PANTHER" id="PTHR43537">
    <property type="entry name" value="TRANSCRIPTIONAL REGULATOR, GNTR FAMILY"/>
    <property type="match status" value="1"/>
</dbReference>
<dbReference type="Pfam" id="PF07729">
    <property type="entry name" value="FCD"/>
    <property type="match status" value="1"/>
</dbReference>
<reference evidence="8 9" key="1">
    <citation type="submission" date="2018-06" db="EMBL/GenBank/DDBJ databases">
        <authorList>
            <consortium name="Pathogen Informatics"/>
            <person name="Doyle S."/>
        </authorList>
    </citation>
    <scope>NUCLEOTIDE SEQUENCE [LARGE SCALE GENOMIC DNA]</scope>
    <source>
        <strain evidence="8 9">NCTC12722</strain>
    </source>
</reference>
<keyword evidence="2" id="KW-0805">Transcription regulation</keyword>
<dbReference type="AlphaFoldDB" id="A0A380WC31"/>
<dbReference type="SUPFAM" id="SSF48008">
    <property type="entry name" value="GntR ligand-binding domain-like"/>
    <property type="match status" value="1"/>
</dbReference>
<dbReference type="Gene3D" id="1.10.10.10">
    <property type="entry name" value="Winged helix-like DNA-binding domain superfamily/Winged helix DNA-binding domain"/>
    <property type="match status" value="1"/>
</dbReference>
<name>A0A380WC31_AFIFE</name>
<dbReference type="InterPro" id="IPR011711">
    <property type="entry name" value="GntR_C"/>
</dbReference>
<dbReference type="GO" id="GO:0003700">
    <property type="term" value="F:DNA-binding transcription factor activity"/>
    <property type="evidence" value="ECO:0007669"/>
    <property type="project" value="InterPro"/>
</dbReference>
<accession>A0A380WC31</accession>
<comment type="function">
    <text evidence="5">Transcriptional repressor for the pyruvate dehydrogenase complex genes aceEF and lpd.</text>
</comment>
<feature type="domain" description="HTH gntR-type" evidence="7">
    <location>
        <begin position="8"/>
        <end position="75"/>
    </location>
</feature>
<proteinExistence type="predicted"/>
<protein>
    <recommendedName>
        <fullName evidence="6">Pyruvate dehydrogenase complex repressor</fullName>
    </recommendedName>
</protein>
<dbReference type="GO" id="GO:0003677">
    <property type="term" value="F:DNA binding"/>
    <property type="evidence" value="ECO:0007669"/>
    <property type="project" value="UniProtKB-KW"/>
</dbReference>
<evidence type="ECO:0000313" key="8">
    <source>
        <dbReference type="EMBL" id="SUU85953.1"/>
    </source>
</evidence>
<evidence type="ECO:0000256" key="2">
    <source>
        <dbReference type="ARBA" id="ARBA00023015"/>
    </source>
</evidence>
<evidence type="ECO:0000256" key="6">
    <source>
        <dbReference type="ARBA" id="ARBA00039592"/>
    </source>
</evidence>
<dbReference type="CDD" id="cd07377">
    <property type="entry name" value="WHTH_GntR"/>
    <property type="match status" value="1"/>
</dbReference>
<dbReference type="Gene3D" id="1.20.120.530">
    <property type="entry name" value="GntR ligand-binding domain-like"/>
    <property type="match status" value="1"/>
</dbReference>
<dbReference type="PANTHER" id="PTHR43537:SF34">
    <property type="entry name" value="PYRUVATE DEHYDROGENASE COMPLEX REPRESSOR"/>
    <property type="match status" value="1"/>
</dbReference>
<evidence type="ECO:0000256" key="5">
    <source>
        <dbReference type="ARBA" id="ARBA00037357"/>
    </source>
</evidence>
<keyword evidence="8" id="KW-0670">Pyruvate</keyword>
<organism evidence="8 9">
    <name type="scientific">Afipia felis</name>
    <name type="common">Cat scratch disease bacillus</name>
    <dbReference type="NCBI Taxonomy" id="1035"/>
    <lineage>
        <taxon>Bacteria</taxon>
        <taxon>Pseudomonadati</taxon>
        <taxon>Pseudomonadota</taxon>
        <taxon>Alphaproteobacteria</taxon>
        <taxon>Hyphomicrobiales</taxon>
        <taxon>Nitrobacteraceae</taxon>
        <taxon>Afipia</taxon>
    </lineage>
</organism>
<evidence type="ECO:0000259" key="7">
    <source>
        <dbReference type="PROSITE" id="PS50949"/>
    </source>
</evidence>
<evidence type="ECO:0000256" key="1">
    <source>
        <dbReference type="ARBA" id="ARBA00022491"/>
    </source>
</evidence>
<dbReference type="SUPFAM" id="SSF46785">
    <property type="entry name" value="Winged helix' DNA-binding domain"/>
    <property type="match status" value="1"/>
</dbReference>
<evidence type="ECO:0000256" key="4">
    <source>
        <dbReference type="ARBA" id="ARBA00023163"/>
    </source>
</evidence>
<evidence type="ECO:0000313" key="9">
    <source>
        <dbReference type="Proteomes" id="UP000254343"/>
    </source>
</evidence>
<dbReference type="InterPro" id="IPR008920">
    <property type="entry name" value="TF_FadR/GntR_C"/>
</dbReference>
<dbReference type="SMART" id="SM00895">
    <property type="entry name" value="FCD"/>
    <property type="match status" value="1"/>
</dbReference>
<gene>
    <name evidence="8" type="primary">pdhR</name>
    <name evidence="8" type="ORF">NCTC12722_03171</name>
</gene>
<dbReference type="InterPro" id="IPR036390">
    <property type="entry name" value="WH_DNA-bd_sf"/>
</dbReference>
<sequence length="253" mass="28683">MSNVVRGPKVSEAMAAHIEKLILEGVLRPGEKLAPERELAEKLEISRPSLREAIEILEGRGLLASGRSGTFVAQFLTPLFQPLATLLQDRPRVTADYFEFRRIQEVNAARFAAMRATDVDRQAIQQCMQRMQKAHRLEDPTQEGDADVDLHLLIYEASHNVVLLHIMRALADLLRNDIFYNRAQLYLREGVRHQLLEQHLAIAQAVIAGKAKDAEAAAAQHIRFTFETVEEIRRDSLRLETSLSRVNRSDFLA</sequence>
<keyword evidence="4" id="KW-0804">Transcription</keyword>